<sequence>MGKVKLLLWDPCWLLLPIIAFPATTELIREPLGLVYIISSSNYPIVGLSLEPIIGAIAAGNVVVLKPSELAPTCSAVVASVINKYLASKAIKVFQGGVSVSQQLFQQKWDKIFFTGSDGAEIGGHHKHASAVNEFEGNVEIGGHDKPVSEDVEA</sequence>
<feature type="chain" id="PRO_5042138003" evidence="3">
    <location>
        <begin position="26"/>
        <end position="154"/>
    </location>
</feature>
<evidence type="ECO:0000256" key="2">
    <source>
        <dbReference type="ARBA" id="ARBA00023002"/>
    </source>
</evidence>
<dbReference type="GO" id="GO:0005737">
    <property type="term" value="C:cytoplasm"/>
    <property type="evidence" value="ECO:0007669"/>
    <property type="project" value="TreeGrafter"/>
</dbReference>
<evidence type="ECO:0000256" key="1">
    <source>
        <dbReference type="ARBA" id="ARBA00009986"/>
    </source>
</evidence>
<dbReference type="InterPro" id="IPR012394">
    <property type="entry name" value="Aldehyde_DH_NAD(P)"/>
</dbReference>
<dbReference type="InterPro" id="IPR015590">
    <property type="entry name" value="Aldehyde_DH_dom"/>
</dbReference>
<dbReference type="EMBL" id="JAUIZM010000001">
    <property type="protein sequence ID" value="KAK1401078.1"/>
    <property type="molecule type" value="Genomic_DNA"/>
</dbReference>
<dbReference type="PANTHER" id="PTHR43570:SF30">
    <property type="entry name" value="ALDEHYDE DEHYDROGENASE"/>
    <property type="match status" value="1"/>
</dbReference>
<dbReference type="InterPro" id="IPR016162">
    <property type="entry name" value="Ald_DH_N"/>
</dbReference>
<dbReference type="AlphaFoldDB" id="A0AAD8JC08"/>
<dbReference type="GO" id="GO:0004029">
    <property type="term" value="F:aldehyde dehydrogenase (NAD+) activity"/>
    <property type="evidence" value="ECO:0007669"/>
    <property type="project" value="TreeGrafter"/>
</dbReference>
<evidence type="ECO:0000313" key="5">
    <source>
        <dbReference type="EMBL" id="KAK1401078.1"/>
    </source>
</evidence>
<organism evidence="5 6">
    <name type="scientific">Heracleum sosnowskyi</name>
    <dbReference type="NCBI Taxonomy" id="360622"/>
    <lineage>
        <taxon>Eukaryota</taxon>
        <taxon>Viridiplantae</taxon>
        <taxon>Streptophyta</taxon>
        <taxon>Embryophyta</taxon>
        <taxon>Tracheophyta</taxon>
        <taxon>Spermatophyta</taxon>
        <taxon>Magnoliopsida</taxon>
        <taxon>eudicotyledons</taxon>
        <taxon>Gunneridae</taxon>
        <taxon>Pentapetalae</taxon>
        <taxon>asterids</taxon>
        <taxon>campanulids</taxon>
        <taxon>Apiales</taxon>
        <taxon>Apiaceae</taxon>
        <taxon>Apioideae</taxon>
        <taxon>apioid superclade</taxon>
        <taxon>Tordylieae</taxon>
        <taxon>Tordyliinae</taxon>
        <taxon>Heracleum</taxon>
    </lineage>
</organism>
<dbReference type="Gene3D" id="3.40.605.10">
    <property type="entry name" value="Aldehyde Dehydrogenase, Chain A, domain 1"/>
    <property type="match status" value="1"/>
</dbReference>
<evidence type="ECO:0000259" key="4">
    <source>
        <dbReference type="Pfam" id="PF00171"/>
    </source>
</evidence>
<evidence type="ECO:0000313" key="6">
    <source>
        <dbReference type="Proteomes" id="UP001237642"/>
    </source>
</evidence>
<feature type="domain" description="Aldehyde dehydrogenase" evidence="4">
    <location>
        <begin position="25"/>
        <end position="145"/>
    </location>
</feature>
<gene>
    <name evidence="5" type="ORF">POM88_000683</name>
</gene>
<comment type="similarity">
    <text evidence="1">Belongs to the aldehyde dehydrogenase family.</text>
</comment>
<reference evidence="5" key="2">
    <citation type="submission" date="2023-05" db="EMBL/GenBank/DDBJ databases">
        <authorList>
            <person name="Schelkunov M.I."/>
        </authorList>
    </citation>
    <scope>NUCLEOTIDE SEQUENCE</scope>
    <source>
        <strain evidence="5">Hsosn_3</strain>
        <tissue evidence="5">Leaf</tissue>
    </source>
</reference>
<feature type="signal peptide" evidence="3">
    <location>
        <begin position="1"/>
        <end position="25"/>
    </location>
</feature>
<dbReference type="Proteomes" id="UP001237642">
    <property type="component" value="Unassembled WGS sequence"/>
</dbReference>
<comment type="caution">
    <text evidence="5">The sequence shown here is derived from an EMBL/GenBank/DDBJ whole genome shotgun (WGS) entry which is preliminary data.</text>
</comment>
<keyword evidence="3" id="KW-0732">Signal</keyword>
<reference evidence="5" key="1">
    <citation type="submission" date="2023-02" db="EMBL/GenBank/DDBJ databases">
        <title>Genome of toxic invasive species Heracleum sosnowskyi carries increased number of genes despite the absence of recent whole-genome duplications.</title>
        <authorList>
            <person name="Schelkunov M."/>
            <person name="Shtratnikova V."/>
            <person name="Makarenko M."/>
            <person name="Klepikova A."/>
            <person name="Omelchenko D."/>
            <person name="Novikova G."/>
            <person name="Obukhova E."/>
            <person name="Bogdanov V."/>
            <person name="Penin A."/>
            <person name="Logacheva M."/>
        </authorList>
    </citation>
    <scope>NUCLEOTIDE SEQUENCE</scope>
    <source>
        <strain evidence="5">Hsosn_3</strain>
        <tissue evidence="5">Leaf</tissue>
    </source>
</reference>
<keyword evidence="6" id="KW-1185">Reference proteome</keyword>
<dbReference type="GO" id="GO:0006081">
    <property type="term" value="P:aldehyde metabolic process"/>
    <property type="evidence" value="ECO:0007669"/>
    <property type="project" value="InterPro"/>
</dbReference>
<protein>
    <submittedName>
        <fullName evidence="5">Aldedh domain-containing protein</fullName>
    </submittedName>
</protein>
<name>A0AAD8JC08_9APIA</name>
<dbReference type="Pfam" id="PF00171">
    <property type="entry name" value="Aldedh"/>
    <property type="match status" value="1"/>
</dbReference>
<evidence type="ECO:0000256" key="3">
    <source>
        <dbReference type="SAM" id="SignalP"/>
    </source>
</evidence>
<dbReference type="SUPFAM" id="SSF53720">
    <property type="entry name" value="ALDH-like"/>
    <property type="match status" value="1"/>
</dbReference>
<dbReference type="InterPro" id="IPR016161">
    <property type="entry name" value="Ald_DH/histidinol_DH"/>
</dbReference>
<keyword evidence="2" id="KW-0560">Oxidoreductase</keyword>
<dbReference type="PANTHER" id="PTHR43570">
    <property type="entry name" value="ALDEHYDE DEHYDROGENASE"/>
    <property type="match status" value="1"/>
</dbReference>
<accession>A0AAD8JC08</accession>
<proteinExistence type="inferred from homology"/>